<keyword evidence="3 5" id="KW-1133">Transmembrane helix</keyword>
<dbReference type="PANTHER" id="PTHR43701:SF2">
    <property type="entry name" value="MEMBRANE TRANSPORTER PROTEIN YJNA-RELATED"/>
    <property type="match status" value="1"/>
</dbReference>
<feature type="transmembrane region" description="Helical" evidence="5">
    <location>
        <begin position="42"/>
        <end position="59"/>
    </location>
</feature>
<gene>
    <name evidence="6" type="ORF">GCM10023230_12450</name>
</gene>
<dbReference type="RefSeq" id="WP_264542821.1">
    <property type="nucleotide sequence ID" value="NZ_BAABIP010000008.1"/>
</dbReference>
<comment type="subcellular location">
    <subcellularLocation>
        <location evidence="5">Cell membrane</location>
        <topology evidence="5">Multi-pass membrane protein</topology>
    </subcellularLocation>
    <subcellularLocation>
        <location evidence="1">Membrane</location>
        <topology evidence="1">Multi-pass membrane protein</topology>
    </subcellularLocation>
</comment>
<feature type="transmembrane region" description="Helical" evidence="5">
    <location>
        <begin position="205"/>
        <end position="226"/>
    </location>
</feature>
<dbReference type="Pfam" id="PF01925">
    <property type="entry name" value="TauE"/>
    <property type="match status" value="1"/>
</dbReference>
<dbReference type="PANTHER" id="PTHR43701">
    <property type="entry name" value="MEMBRANE TRANSPORTER PROTEIN MJ0441-RELATED"/>
    <property type="match status" value="1"/>
</dbReference>
<dbReference type="EMBL" id="BAABIP010000008">
    <property type="protein sequence ID" value="GAA4764401.1"/>
    <property type="molecule type" value="Genomic_DNA"/>
</dbReference>
<evidence type="ECO:0000256" key="2">
    <source>
        <dbReference type="ARBA" id="ARBA00022692"/>
    </source>
</evidence>
<evidence type="ECO:0000313" key="7">
    <source>
        <dbReference type="Proteomes" id="UP001500141"/>
    </source>
</evidence>
<feature type="transmembrane region" description="Helical" evidence="5">
    <location>
        <begin position="71"/>
        <end position="90"/>
    </location>
</feature>
<protein>
    <recommendedName>
        <fullName evidence="5">Probable membrane transporter protein</fullName>
    </recommendedName>
</protein>
<dbReference type="Proteomes" id="UP001500141">
    <property type="component" value="Unassembled WGS sequence"/>
</dbReference>
<organism evidence="6 7">
    <name type="scientific">Flavobacterium hankyongi</name>
    <dbReference type="NCBI Taxonomy" id="1176532"/>
    <lineage>
        <taxon>Bacteria</taxon>
        <taxon>Pseudomonadati</taxon>
        <taxon>Bacteroidota</taxon>
        <taxon>Flavobacteriia</taxon>
        <taxon>Flavobacteriales</taxon>
        <taxon>Flavobacteriaceae</taxon>
        <taxon>Flavobacterium</taxon>
    </lineage>
</organism>
<comment type="similarity">
    <text evidence="5">Belongs to the 4-toluene sulfonate uptake permease (TSUP) (TC 2.A.102) family.</text>
</comment>
<dbReference type="InterPro" id="IPR051598">
    <property type="entry name" value="TSUP/Inactive_protease-like"/>
</dbReference>
<keyword evidence="5" id="KW-1003">Cell membrane</keyword>
<feature type="transmembrane region" description="Helical" evidence="5">
    <location>
        <begin position="110"/>
        <end position="128"/>
    </location>
</feature>
<reference evidence="7" key="1">
    <citation type="journal article" date="2019" name="Int. J. Syst. Evol. Microbiol.">
        <title>The Global Catalogue of Microorganisms (GCM) 10K type strain sequencing project: providing services to taxonomists for standard genome sequencing and annotation.</title>
        <authorList>
            <consortium name="The Broad Institute Genomics Platform"/>
            <consortium name="The Broad Institute Genome Sequencing Center for Infectious Disease"/>
            <person name="Wu L."/>
            <person name="Ma J."/>
        </authorList>
    </citation>
    <scope>NUCLEOTIDE SEQUENCE [LARGE SCALE GENOMIC DNA]</scope>
    <source>
        <strain evidence="7">JCM 18198</strain>
    </source>
</reference>
<sequence>MEILGYLSSVLIGISLGLIGGGGSILTIPILVYLFKINPENATSYSLFIVGTTSLLGTYKHYKLGNLQLKPALYFGIPSVISLLLTRKFILPSLPSKIFEIGQMLITKDILIMIVFSILMIFAAFSMIRKQPETINKEINLTKLIVLGLVIGIITGFLGAGGGFLIIPALVLFGNLSMKQAIGSSLFIIFINSTLGFLGDVLNGVVINYTFLISITLIASIGILIGTKLSKTIDGKKLKPAFGWFVLLMGIYIISKEFLNM</sequence>
<keyword evidence="2 5" id="KW-0812">Transmembrane</keyword>
<keyword evidence="4 5" id="KW-0472">Membrane</keyword>
<keyword evidence="7" id="KW-1185">Reference proteome</keyword>
<feature type="transmembrane region" description="Helical" evidence="5">
    <location>
        <begin position="238"/>
        <end position="255"/>
    </location>
</feature>
<feature type="transmembrane region" description="Helical" evidence="5">
    <location>
        <begin position="6"/>
        <end position="35"/>
    </location>
</feature>
<name>A0ABP8ZRX6_9FLAO</name>
<dbReference type="InterPro" id="IPR002781">
    <property type="entry name" value="TM_pro_TauE-like"/>
</dbReference>
<evidence type="ECO:0000313" key="6">
    <source>
        <dbReference type="EMBL" id="GAA4764401.1"/>
    </source>
</evidence>
<evidence type="ECO:0000256" key="5">
    <source>
        <dbReference type="RuleBase" id="RU363041"/>
    </source>
</evidence>
<evidence type="ECO:0000256" key="3">
    <source>
        <dbReference type="ARBA" id="ARBA00022989"/>
    </source>
</evidence>
<evidence type="ECO:0000256" key="1">
    <source>
        <dbReference type="ARBA" id="ARBA00004141"/>
    </source>
</evidence>
<evidence type="ECO:0000256" key="4">
    <source>
        <dbReference type="ARBA" id="ARBA00023136"/>
    </source>
</evidence>
<comment type="caution">
    <text evidence="6">The sequence shown here is derived from an EMBL/GenBank/DDBJ whole genome shotgun (WGS) entry which is preliminary data.</text>
</comment>
<feature type="transmembrane region" description="Helical" evidence="5">
    <location>
        <begin position="144"/>
        <end position="174"/>
    </location>
</feature>
<proteinExistence type="inferred from homology"/>
<accession>A0ABP8ZRX6</accession>
<feature type="transmembrane region" description="Helical" evidence="5">
    <location>
        <begin position="181"/>
        <end position="199"/>
    </location>
</feature>